<reference evidence="8 10" key="1">
    <citation type="submission" date="2018-06" db="EMBL/GenBank/DDBJ databases">
        <authorList>
            <consortium name="Pathogen Informatics"/>
            <person name="Doyle S."/>
        </authorList>
    </citation>
    <scope>NUCLEOTIDE SEQUENCE [LARGE SCALE GENOMIC DNA]</scope>
    <source>
        <strain evidence="8 10">NCTC10597</strain>
    </source>
</reference>
<dbReference type="EMBL" id="UGNP01000001">
    <property type="protein sequence ID" value="STX08665.1"/>
    <property type="molecule type" value="Genomic_DNA"/>
</dbReference>
<evidence type="ECO:0000313" key="8">
    <source>
        <dbReference type="EMBL" id="STX08665.1"/>
    </source>
</evidence>
<keyword evidence="11" id="KW-1185">Reference proteome</keyword>
<keyword evidence="2" id="KW-1003">Cell membrane</keyword>
<dbReference type="EMBL" id="SNZG01000017">
    <property type="protein sequence ID" value="TDR38296.1"/>
    <property type="molecule type" value="Genomic_DNA"/>
</dbReference>
<dbReference type="AlphaFoldDB" id="A0A8B4Q8C1"/>
<dbReference type="Proteomes" id="UP000294641">
    <property type="component" value="Unassembled WGS sequence"/>
</dbReference>
<dbReference type="Gene3D" id="3.40.1710.10">
    <property type="entry name" value="abc type-2 transporter like domain"/>
    <property type="match status" value="1"/>
</dbReference>
<dbReference type="PANTHER" id="PTHR30294">
    <property type="entry name" value="MEMBRANE COMPONENT OF ABC TRANSPORTER YHHJ-RELATED"/>
    <property type="match status" value="1"/>
</dbReference>
<dbReference type="OrthoDB" id="2456256at2"/>
<comment type="subcellular location">
    <subcellularLocation>
        <location evidence="1">Cell membrane</location>
        <topology evidence="1">Multi-pass membrane protein</topology>
    </subcellularLocation>
</comment>
<evidence type="ECO:0000256" key="5">
    <source>
        <dbReference type="ARBA" id="ARBA00023136"/>
    </source>
</evidence>
<evidence type="ECO:0000256" key="2">
    <source>
        <dbReference type="ARBA" id="ARBA00022475"/>
    </source>
</evidence>
<accession>A0A8B4Q8C1</accession>
<dbReference type="InterPro" id="IPR013525">
    <property type="entry name" value="ABC2_TM"/>
</dbReference>
<organism evidence="8 10">
    <name type="scientific">Kurthia zopfii</name>
    <dbReference type="NCBI Taxonomy" id="1650"/>
    <lineage>
        <taxon>Bacteria</taxon>
        <taxon>Bacillati</taxon>
        <taxon>Bacillota</taxon>
        <taxon>Bacilli</taxon>
        <taxon>Bacillales</taxon>
        <taxon>Caryophanaceae</taxon>
        <taxon>Kurthia</taxon>
    </lineage>
</organism>
<gene>
    <name evidence="9" type="ORF">DFR61_11726</name>
    <name evidence="8" type="ORF">NCTC10597_00331</name>
</gene>
<feature type="transmembrane region" description="Helical" evidence="6">
    <location>
        <begin position="356"/>
        <end position="375"/>
    </location>
</feature>
<evidence type="ECO:0000256" key="6">
    <source>
        <dbReference type="SAM" id="Phobius"/>
    </source>
</evidence>
<feature type="transmembrane region" description="Helical" evidence="6">
    <location>
        <begin position="20"/>
        <end position="38"/>
    </location>
</feature>
<dbReference type="GO" id="GO:0005886">
    <property type="term" value="C:plasma membrane"/>
    <property type="evidence" value="ECO:0007669"/>
    <property type="project" value="UniProtKB-SubCell"/>
</dbReference>
<feature type="transmembrane region" description="Helical" evidence="6">
    <location>
        <begin position="303"/>
        <end position="324"/>
    </location>
</feature>
<feature type="transmembrane region" description="Helical" evidence="6">
    <location>
        <begin position="274"/>
        <end position="296"/>
    </location>
</feature>
<feature type="domain" description="ABC-2 type transporter transmembrane" evidence="7">
    <location>
        <begin position="17"/>
        <end position="342"/>
    </location>
</feature>
<evidence type="ECO:0000259" key="7">
    <source>
        <dbReference type="Pfam" id="PF12698"/>
    </source>
</evidence>
<dbReference type="RefSeq" id="WP_109349665.1">
    <property type="nucleotide sequence ID" value="NZ_BJUE01000012.1"/>
</dbReference>
<proteinExistence type="predicted"/>
<sequence>MSVIKIMGIYHSFLLKKWYLFLYLLAMIVLIIGAIAFVNNQQQREELLQLGIVDQDQTKETQMILTAIGEGKEFTEQFKLKALKENEAEKSLDSKKIDGYIVFEKGMTAAFYKSGELPIRVYTYDETTMQSIVIRQLADSVYARLMLSESGILTYGKLAGKPSDEQLVAMMMDLLFVGLDREAAFKIEEVKTYDLGKYAMISAYFIAIFFIYWMLSTILKMNQSPALQKRLKLYPNVQMKLLVARNILSVIYTVILTAILTAIIVPLFDLATYNIGYLIVTIMTLLLSLLILFTLIDLLQLPIVKIVVVLFVVALSGATIPIMYMKHLHVENQLFAQLFNSILQLLHSNYVVEFTWSFYVQLLILILILISAYVWRRFRSFN</sequence>
<evidence type="ECO:0000256" key="4">
    <source>
        <dbReference type="ARBA" id="ARBA00022989"/>
    </source>
</evidence>
<evidence type="ECO:0000256" key="3">
    <source>
        <dbReference type="ARBA" id="ARBA00022692"/>
    </source>
</evidence>
<keyword evidence="4 6" id="KW-1133">Transmembrane helix</keyword>
<dbReference type="Proteomes" id="UP000254330">
    <property type="component" value="Unassembled WGS sequence"/>
</dbReference>
<evidence type="ECO:0000313" key="10">
    <source>
        <dbReference type="Proteomes" id="UP000254330"/>
    </source>
</evidence>
<comment type="caution">
    <text evidence="8">The sequence shown here is derived from an EMBL/GenBank/DDBJ whole genome shotgun (WGS) entry which is preliminary data.</text>
</comment>
<keyword evidence="3 6" id="KW-0812">Transmembrane</keyword>
<protein>
    <submittedName>
        <fullName evidence="8">ABC-2 family transporter protein</fullName>
    </submittedName>
    <submittedName>
        <fullName evidence="9">ABC-2 type transport system permease protein</fullName>
    </submittedName>
</protein>
<reference evidence="9 11" key="2">
    <citation type="submission" date="2019-03" db="EMBL/GenBank/DDBJ databases">
        <title>Genomic Encyclopedia of Type Strains, Phase IV (KMG-IV): sequencing the most valuable type-strain genomes for metagenomic binning, comparative biology and taxonomic classification.</title>
        <authorList>
            <person name="Goeker M."/>
        </authorList>
    </citation>
    <scope>NUCLEOTIDE SEQUENCE [LARGE SCALE GENOMIC DNA]</scope>
    <source>
        <strain evidence="9 11">DSM 20580</strain>
    </source>
</reference>
<feature type="transmembrane region" description="Helical" evidence="6">
    <location>
        <begin position="198"/>
        <end position="221"/>
    </location>
</feature>
<keyword evidence="5 6" id="KW-0472">Membrane</keyword>
<dbReference type="PANTHER" id="PTHR30294:SF29">
    <property type="entry name" value="MULTIDRUG ABC TRANSPORTER PERMEASE YBHS-RELATED"/>
    <property type="match status" value="1"/>
</dbReference>
<evidence type="ECO:0000313" key="11">
    <source>
        <dbReference type="Proteomes" id="UP000294641"/>
    </source>
</evidence>
<dbReference type="InterPro" id="IPR051449">
    <property type="entry name" value="ABC-2_transporter_component"/>
</dbReference>
<dbReference type="GO" id="GO:0140359">
    <property type="term" value="F:ABC-type transporter activity"/>
    <property type="evidence" value="ECO:0007669"/>
    <property type="project" value="InterPro"/>
</dbReference>
<dbReference type="Pfam" id="PF12698">
    <property type="entry name" value="ABC2_membrane_3"/>
    <property type="match status" value="1"/>
</dbReference>
<feature type="transmembrane region" description="Helical" evidence="6">
    <location>
        <begin position="242"/>
        <end position="268"/>
    </location>
</feature>
<evidence type="ECO:0000313" key="9">
    <source>
        <dbReference type="EMBL" id="TDR38296.1"/>
    </source>
</evidence>
<name>A0A8B4Q8C1_9BACL</name>
<evidence type="ECO:0000256" key="1">
    <source>
        <dbReference type="ARBA" id="ARBA00004651"/>
    </source>
</evidence>